<dbReference type="Gene3D" id="2.60.40.1260">
    <property type="entry name" value="Lamin Tail domain"/>
    <property type="match status" value="1"/>
</dbReference>
<gene>
    <name evidence="3" type="ORF">COX02_02465</name>
</gene>
<comment type="caution">
    <text evidence="3">The sequence shown here is derived from an EMBL/GenBank/DDBJ whole genome shotgun (WGS) entry which is preliminary data.</text>
</comment>
<evidence type="ECO:0000259" key="2">
    <source>
        <dbReference type="PROSITE" id="PS50093"/>
    </source>
</evidence>
<accession>A0A2H0BM40</accession>
<dbReference type="AlphaFoldDB" id="A0A2H0BM40"/>
<dbReference type="InterPro" id="IPR036415">
    <property type="entry name" value="Lamin_tail_dom_sf"/>
</dbReference>
<dbReference type="Pfam" id="PF18911">
    <property type="entry name" value="PKD_4"/>
    <property type="match status" value="1"/>
</dbReference>
<feature type="domain" description="PKD" evidence="2">
    <location>
        <begin position="182"/>
        <end position="259"/>
    </location>
</feature>
<dbReference type="PROSITE" id="PS50093">
    <property type="entry name" value="PKD"/>
    <property type="match status" value="1"/>
</dbReference>
<dbReference type="InterPro" id="IPR000601">
    <property type="entry name" value="PKD_dom"/>
</dbReference>
<evidence type="ECO:0000313" key="3">
    <source>
        <dbReference type="EMBL" id="PIP58048.1"/>
    </source>
</evidence>
<feature type="compositionally biased region" description="Low complexity" evidence="1">
    <location>
        <begin position="140"/>
        <end position="168"/>
    </location>
</feature>
<proteinExistence type="predicted"/>
<dbReference type="Gene3D" id="2.60.40.10">
    <property type="entry name" value="Immunoglobulins"/>
    <property type="match status" value="1"/>
</dbReference>
<organism evidence="3 4">
    <name type="scientific">Candidatus Vogelbacteria bacterium CG22_combo_CG10-13_8_21_14_all_37_9</name>
    <dbReference type="NCBI Taxonomy" id="1975046"/>
    <lineage>
        <taxon>Bacteria</taxon>
        <taxon>Candidatus Vogeliibacteriota</taxon>
    </lineage>
</organism>
<name>A0A2H0BM40_9BACT</name>
<evidence type="ECO:0000313" key="4">
    <source>
        <dbReference type="Proteomes" id="UP000229334"/>
    </source>
</evidence>
<dbReference type="Proteomes" id="UP000229334">
    <property type="component" value="Unassembled WGS sequence"/>
</dbReference>
<evidence type="ECO:0000256" key="1">
    <source>
        <dbReference type="SAM" id="MobiDB-lite"/>
    </source>
</evidence>
<sequence length="430" mass="46738">MNKLLFSLVIIFLIWPVFVSAEISKLVFTTDPQVIKPSTLSDGLTVQTQTADGVEEKTPETIDLTFSSNSSTGEFLNEAGNPVSKTMRKNSANRTFYYRDSSLGSYELLITATGQETKKSFSANQSIVISNDISTTSDPNTETEASSTNTTSSNTTSSNSSGSVSYSAHSAQSDLGNVVIHPPEVGAGRVRLGVAGADLNFEAWRKNNAGGNFSWSFGDGVKMEGEKVIHRYEFPGEYQVVLNAYFSEGQTVARTKVLIIQPDLAISKIDWLAGFVELTNASTYEINLGGWILQDQRSSFIFPLDTIIAPKSKIKFSLSLLKLAGVGELILSAPNGRVATKVSLNQINSDLVTASTTNLSQQTLDPLTLARRRRLVAEMGALLENNNSSPEPATASLNLEAQTPQANNSTNRIVLTPQLSWWQKAVRMFR</sequence>
<dbReference type="EMBL" id="PCSX01000036">
    <property type="protein sequence ID" value="PIP58048.1"/>
    <property type="molecule type" value="Genomic_DNA"/>
</dbReference>
<reference evidence="3 4" key="1">
    <citation type="submission" date="2017-09" db="EMBL/GenBank/DDBJ databases">
        <title>Depth-based differentiation of microbial function through sediment-hosted aquifers and enrichment of novel symbionts in the deep terrestrial subsurface.</title>
        <authorList>
            <person name="Probst A.J."/>
            <person name="Ladd B."/>
            <person name="Jarett J.K."/>
            <person name="Geller-Mcgrath D.E."/>
            <person name="Sieber C.M."/>
            <person name="Emerson J.B."/>
            <person name="Anantharaman K."/>
            <person name="Thomas B.C."/>
            <person name="Malmstrom R."/>
            <person name="Stieglmeier M."/>
            <person name="Klingl A."/>
            <person name="Woyke T."/>
            <person name="Ryan C.M."/>
            <person name="Banfield J.F."/>
        </authorList>
    </citation>
    <scope>NUCLEOTIDE SEQUENCE [LARGE SCALE GENOMIC DNA]</scope>
    <source>
        <strain evidence="3">CG22_combo_CG10-13_8_21_14_all_37_9</strain>
    </source>
</reference>
<dbReference type="SUPFAM" id="SSF49299">
    <property type="entry name" value="PKD domain"/>
    <property type="match status" value="1"/>
</dbReference>
<dbReference type="InterPro" id="IPR013783">
    <property type="entry name" value="Ig-like_fold"/>
</dbReference>
<feature type="region of interest" description="Disordered" evidence="1">
    <location>
        <begin position="132"/>
        <end position="168"/>
    </location>
</feature>
<dbReference type="SUPFAM" id="SSF74853">
    <property type="entry name" value="Lamin A/C globular tail domain"/>
    <property type="match status" value="1"/>
</dbReference>
<dbReference type="InterPro" id="IPR035986">
    <property type="entry name" value="PKD_dom_sf"/>
</dbReference>
<protein>
    <recommendedName>
        <fullName evidence="2">PKD domain-containing protein</fullName>
    </recommendedName>
</protein>
<dbReference type="CDD" id="cd00146">
    <property type="entry name" value="PKD"/>
    <property type="match status" value="1"/>
</dbReference>